<keyword evidence="2" id="KW-0378">Hydrolase</keyword>
<keyword evidence="1" id="KW-0547">Nucleotide-binding</keyword>
<dbReference type="Proteomes" id="UP001521137">
    <property type="component" value="Unassembled WGS sequence"/>
</dbReference>
<dbReference type="EMBL" id="JAKGAS010000003">
    <property type="protein sequence ID" value="MCF2947795.1"/>
    <property type="molecule type" value="Genomic_DNA"/>
</dbReference>
<organism evidence="5 6">
    <name type="scientific">Paraglaciecola algarum</name>
    <dbReference type="NCBI Taxonomy" id="3050085"/>
    <lineage>
        <taxon>Bacteria</taxon>
        <taxon>Pseudomonadati</taxon>
        <taxon>Pseudomonadota</taxon>
        <taxon>Gammaproteobacteria</taxon>
        <taxon>Alteromonadales</taxon>
        <taxon>Alteromonadaceae</taxon>
        <taxon>Paraglaciecola</taxon>
    </lineage>
</organism>
<evidence type="ECO:0000256" key="2">
    <source>
        <dbReference type="ARBA" id="ARBA00022801"/>
    </source>
</evidence>
<sequence>MKVKSKPSFTVISPGMLTTIQDCGRFRQAHLGITTGGAADNNAFMCANQLLKNSEDAPALEINFGGLQLIANSATTIAITGAQAPISINGEVKANWQCHHLNKNDKLDIGFATSGCRIYLAVSGGFIVPSQFGSTSTVIREKLGGFDGGAIKTGQILPIGQTEKIPLNKINSHYIPKYSNQLNLRVITGYQISSFSRQQVNKFFASEYQVSSQSDRMGYRLTGPKITSEISSMYSEGICQGAIQIPPDGQPIVLANDRQTIGGYPKLGSVLSIDLNNLMQSPQGTKIHFEPISIHCAHTLLHLAKAKLTNVPLIQGMS</sequence>
<name>A0ABS9D4F2_9ALTE</name>
<dbReference type="PANTHER" id="PTHR43309">
    <property type="entry name" value="5-OXOPROLINASE SUBUNIT C"/>
    <property type="match status" value="1"/>
</dbReference>
<proteinExistence type="predicted"/>
<dbReference type="SMART" id="SM00797">
    <property type="entry name" value="AHS2"/>
    <property type="match status" value="1"/>
</dbReference>
<evidence type="ECO:0000313" key="6">
    <source>
        <dbReference type="Proteomes" id="UP001521137"/>
    </source>
</evidence>
<protein>
    <submittedName>
        <fullName evidence="5">Biotin-dependent carboxyltransferase family protein</fullName>
    </submittedName>
</protein>
<dbReference type="Gene3D" id="2.40.100.10">
    <property type="entry name" value="Cyclophilin-like"/>
    <property type="match status" value="1"/>
</dbReference>
<evidence type="ECO:0000313" key="5">
    <source>
        <dbReference type="EMBL" id="MCF2947795.1"/>
    </source>
</evidence>
<evidence type="ECO:0000259" key="4">
    <source>
        <dbReference type="SMART" id="SM00797"/>
    </source>
</evidence>
<evidence type="ECO:0000256" key="3">
    <source>
        <dbReference type="ARBA" id="ARBA00022840"/>
    </source>
</evidence>
<comment type="caution">
    <text evidence="5">The sequence shown here is derived from an EMBL/GenBank/DDBJ whole genome shotgun (WGS) entry which is preliminary data.</text>
</comment>
<reference evidence="5 6" key="1">
    <citation type="submission" date="2022-01" db="EMBL/GenBank/DDBJ databases">
        <title>Paraglaciecola sp. G1-23.</title>
        <authorList>
            <person name="Jin M.S."/>
            <person name="Han D.M."/>
            <person name="Kim H.M."/>
            <person name="Jeon C.O."/>
        </authorList>
    </citation>
    <scope>NUCLEOTIDE SEQUENCE [LARGE SCALE GENOMIC DNA]</scope>
    <source>
        <strain evidence="5 6">G1-23</strain>
    </source>
</reference>
<dbReference type="Pfam" id="PF02626">
    <property type="entry name" value="CT_A_B"/>
    <property type="match status" value="1"/>
</dbReference>
<accession>A0ABS9D4F2</accession>
<dbReference type="RefSeq" id="WP_235311329.1">
    <property type="nucleotide sequence ID" value="NZ_JAKGAS010000003.1"/>
</dbReference>
<dbReference type="InterPro" id="IPR029000">
    <property type="entry name" value="Cyclophilin-like_dom_sf"/>
</dbReference>
<feature type="domain" description="Carboxyltransferase" evidence="4">
    <location>
        <begin position="30"/>
        <end position="308"/>
    </location>
</feature>
<dbReference type="SUPFAM" id="SSF50891">
    <property type="entry name" value="Cyclophilin-like"/>
    <property type="match status" value="1"/>
</dbReference>
<gene>
    <name evidence="5" type="ORF">L0668_06740</name>
</gene>
<keyword evidence="3" id="KW-0067">ATP-binding</keyword>
<keyword evidence="6" id="KW-1185">Reference proteome</keyword>
<dbReference type="NCBIfam" id="TIGR00724">
    <property type="entry name" value="urea_amlyse_rel"/>
    <property type="match status" value="1"/>
</dbReference>
<evidence type="ECO:0000256" key="1">
    <source>
        <dbReference type="ARBA" id="ARBA00022741"/>
    </source>
</evidence>
<dbReference type="InterPro" id="IPR052708">
    <property type="entry name" value="PxpC"/>
</dbReference>
<dbReference type="InterPro" id="IPR003778">
    <property type="entry name" value="CT_A_B"/>
</dbReference>
<dbReference type="PANTHER" id="PTHR43309:SF4">
    <property type="entry name" value="CARBOXYLTRANSFERASE DOMAIN-CONTAINING PROTEIN"/>
    <property type="match status" value="1"/>
</dbReference>